<dbReference type="GO" id="GO:0061630">
    <property type="term" value="F:ubiquitin protein ligase activity"/>
    <property type="evidence" value="ECO:0007669"/>
    <property type="project" value="TreeGrafter"/>
</dbReference>
<evidence type="ECO:0000256" key="1">
    <source>
        <dbReference type="PROSITE-ProRule" id="PRU00175"/>
    </source>
</evidence>
<dbReference type="GO" id="GO:0008270">
    <property type="term" value="F:zinc ion binding"/>
    <property type="evidence" value="ECO:0007669"/>
    <property type="project" value="UniProtKB-KW"/>
</dbReference>
<dbReference type="SMART" id="SM00184">
    <property type="entry name" value="RING"/>
    <property type="match status" value="1"/>
</dbReference>
<dbReference type="GO" id="GO:0006511">
    <property type="term" value="P:ubiquitin-dependent protein catabolic process"/>
    <property type="evidence" value="ECO:0007669"/>
    <property type="project" value="TreeGrafter"/>
</dbReference>
<dbReference type="PROSITE" id="PS50089">
    <property type="entry name" value="ZF_RING_2"/>
    <property type="match status" value="1"/>
</dbReference>
<protein>
    <recommendedName>
        <fullName evidence="2">RING-type domain-containing protein</fullName>
    </recommendedName>
</protein>
<dbReference type="InterPro" id="IPR013083">
    <property type="entry name" value="Znf_RING/FYVE/PHD"/>
</dbReference>
<dbReference type="InterPro" id="IPR001841">
    <property type="entry name" value="Znf_RING"/>
</dbReference>
<dbReference type="AlphaFoldDB" id="A0A6U6J0P7"/>
<keyword evidence="1" id="KW-0479">Metal-binding</keyword>
<feature type="domain" description="RING-type" evidence="2">
    <location>
        <begin position="160"/>
        <end position="206"/>
    </location>
</feature>
<dbReference type="PANTHER" id="PTHR22765:SF411">
    <property type="entry name" value="OS02G0248440 PROTEIN"/>
    <property type="match status" value="1"/>
</dbReference>
<dbReference type="EMBL" id="HBGW01017647">
    <property type="protein sequence ID" value="CAD9526406.1"/>
    <property type="molecule type" value="Transcribed_RNA"/>
</dbReference>
<organism evidence="3">
    <name type="scientific">Zooxanthella nutricula</name>
    <dbReference type="NCBI Taxonomy" id="1333877"/>
    <lineage>
        <taxon>Eukaryota</taxon>
        <taxon>Sar</taxon>
        <taxon>Alveolata</taxon>
        <taxon>Dinophyceae</taxon>
        <taxon>Peridiniales</taxon>
        <taxon>Peridiniales incertae sedis</taxon>
        <taxon>Zooxanthella</taxon>
    </lineage>
</organism>
<dbReference type="SUPFAM" id="SSF57850">
    <property type="entry name" value="RING/U-box"/>
    <property type="match status" value="1"/>
</dbReference>
<evidence type="ECO:0000313" key="3">
    <source>
        <dbReference type="EMBL" id="CAD9526406.1"/>
    </source>
</evidence>
<dbReference type="PANTHER" id="PTHR22765">
    <property type="entry name" value="RING FINGER AND PROTEASE ASSOCIATED DOMAIN-CONTAINING"/>
    <property type="match status" value="1"/>
</dbReference>
<sequence>MPSTAAPMNARGRLLKISNGLVARWSIRHFVLKQGRLYWSAEEMPLHGPLPRWCEPTCFDFTKTECEMLPVPDTSDRWVLRPESGQVWGDQHRRAGTREPVILEFEDSQGNGWWAEHFRRHIAYGKAVLLAKRRRHRRPLDLQDVSAEELRACSESGAECAICLEALGGEQEDGDRRVVQTACGHRFHQGCVERWGQQASSCPVCRSSIERSSSRSCFRRITRACSRRLAGQEPQADAGAD</sequence>
<dbReference type="Pfam" id="PF13639">
    <property type="entry name" value="zf-RING_2"/>
    <property type="match status" value="1"/>
</dbReference>
<proteinExistence type="predicted"/>
<evidence type="ECO:0000259" key="2">
    <source>
        <dbReference type="PROSITE" id="PS50089"/>
    </source>
</evidence>
<gene>
    <name evidence="3" type="ORF">BRAN1462_LOCUS11171</name>
</gene>
<keyword evidence="1" id="KW-0862">Zinc</keyword>
<accession>A0A6U6J0P7</accession>
<dbReference type="InterPro" id="IPR051826">
    <property type="entry name" value="E3_ubiquitin-ligase_domain"/>
</dbReference>
<keyword evidence="1" id="KW-0863">Zinc-finger</keyword>
<dbReference type="Gene3D" id="3.30.40.10">
    <property type="entry name" value="Zinc/RING finger domain, C3HC4 (zinc finger)"/>
    <property type="match status" value="1"/>
</dbReference>
<name>A0A6U6J0P7_9DINO</name>
<reference evidence="3" key="1">
    <citation type="submission" date="2021-01" db="EMBL/GenBank/DDBJ databases">
        <authorList>
            <person name="Corre E."/>
            <person name="Pelletier E."/>
            <person name="Niang G."/>
            <person name="Scheremetjew M."/>
            <person name="Finn R."/>
            <person name="Kale V."/>
            <person name="Holt S."/>
            <person name="Cochrane G."/>
            <person name="Meng A."/>
            <person name="Brown T."/>
            <person name="Cohen L."/>
        </authorList>
    </citation>
    <scope>NUCLEOTIDE SEQUENCE</scope>
    <source>
        <strain evidence="3">RCC3387</strain>
    </source>
</reference>
<dbReference type="SUPFAM" id="SSF50729">
    <property type="entry name" value="PH domain-like"/>
    <property type="match status" value="1"/>
</dbReference>